<dbReference type="GO" id="GO:0016887">
    <property type="term" value="F:ATP hydrolysis activity"/>
    <property type="evidence" value="ECO:0007669"/>
    <property type="project" value="InterPro"/>
</dbReference>
<feature type="transmembrane region" description="Helical" evidence="9">
    <location>
        <begin position="47"/>
        <end position="66"/>
    </location>
</feature>
<gene>
    <name evidence="12" type="ORF">EVOR1521_LOCUS15204</name>
</gene>
<feature type="transmembrane region" description="Helical" evidence="9">
    <location>
        <begin position="646"/>
        <end position="664"/>
    </location>
</feature>
<feature type="region of interest" description="Disordered" evidence="8">
    <location>
        <begin position="536"/>
        <end position="566"/>
    </location>
</feature>
<feature type="transmembrane region" description="Helical" evidence="9">
    <location>
        <begin position="614"/>
        <end position="634"/>
    </location>
</feature>
<comment type="subcellular location">
    <subcellularLocation>
        <location evidence="1">Membrane</location>
        <topology evidence="1">Multi-pass membrane protein</topology>
    </subcellularLocation>
</comment>
<dbReference type="InterPro" id="IPR050352">
    <property type="entry name" value="ABCG_transporters"/>
</dbReference>
<feature type="domain" description="ABC transporter" evidence="11">
    <location>
        <begin position="120"/>
        <end position="368"/>
    </location>
</feature>
<dbReference type="Pfam" id="PF00005">
    <property type="entry name" value="ABC_tran"/>
    <property type="match status" value="1"/>
</dbReference>
<keyword evidence="3 9" id="KW-0812">Transmembrane</keyword>
<dbReference type="SUPFAM" id="SSF52540">
    <property type="entry name" value="P-loop containing nucleoside triphosphate hydrolases"/>
    <property type="match status" value="1"/>
</dbReference>
<dbReference type="InterPro" id="IPR043926">
    <property type="entry name" value="ABCG_dom"/>
</dbReference>
<evidence type="ECO:0000256" key="5">
    <source>
        <dbReference type="ARBA" id="ARBA00022840"/>
    </source>
</evidence>
<evidence type="ECO:0000256" key="6">
    <source>
        <dbReference type="ARBA" id="ARBA00022989"/>
    </source>
</evidence>
<organism evidence="12 13">
    <name type="scientific">Effrenium voratum</name>
    <dbReference type="NCBI Taxonomy" id="2562239"/>
    <lineage>
        <taxon>Eukaryota</taxon>
        <taxon>Sar</taxon>
        <taxon>Alveolata</taxon>
        <taxon>Dinophyceae</taxon>
        <taxon>Suessiales</taxon>
        <taxon>Symbiodiniaceae</taxon>
        <taxon>Effrenium</taxon>
    </lineage>
</organism>
<evidence type="ECO:0000256" key="7">
    <source>
        <dbReference type="ARBA" id="ARBA00023136"/>
    </source>
</evidence>
<feature type="chain" id="PRO_5041325927" description="ABC transporter domain-containing protein" evidence="10">
    <location>
        <begin position="29"/>
        <end position="869"/>
    </location>
</feature>
<keyword evidence="5" id="KW-0067">ATP-binding</keyword>
<keyword evidence="4" id="KW-0547">Nucleotide-binding</keyword>
<dbReference type="PROSITE" id="PS00211">
    <property type="entry name" value="ABC_TRANSPORTER_1"/>
    <property type="match status" value="1"/>
</dbReference>
<dbReference type="InterPro" id="IPR017871">
    <property type="entry name" value="ABC_transporter-like_CS"/>
</dbReference>
<evidence type="ECO:0000256" key="2">
    <source>
        <dbReference type="ARBA" id="ARBA00022448"/>
    </source>
</evidence>
<dbReference type="AlphaFoldDB" id="A0AA36IMV1"/>
<dbReference type="Gene3D" id="3.40.50.300">
    <property type="entry name" value="P-loop containing nucleotide triphosphate hydrolases"/>
    <property type="match status" value="1"/>
</dbReference>
<evidence type="ECO:0000256" key="3">
    <source>
        <dbReference type="ARBA" id="ARBA00022692"/>
    </source>
</evidence>
<evidence type="ECO:0000313" key="12">
    <source>
        <dbReference type="EMBL" id="CAJ1389625.1"/>
    </source>
</evidence>
<feature type="compositionally biased region" description="Acidic residues" evidence="8">
    <location>
        <begin position="541"/>
        <end position="565"/>
    </location>
</feature>
<feature type="signal peptide" evidence="10">
    <location>
        <begin position="1"/>
        <end position="28"/>
    </location>
</feature>
<evidence type="ECO:0000256" key="4">
    <source>
        <dbReference type="ARBA" id="ARBA00022741"/>
    </source>
</evidence>
<dbReference type="Proteomes" id="UP001178507">
    <property type="component" value="Unassembled WGS sequence"/>
</dbReference>
<dbReference type="InterPro" id="IPR003593">
    <property type="entry name" value="AAA+_ATPase"/>
</dbReference>
<evidence type="ECO:0000259" key="11">
    <source>
        <dbReference type="PROSITE" id="PS50893"/>
    </source>
</evidence>
<evidence type="ECO:0000256" key="9">
    <source>
        <dbReference type="SAM" id="Phobius"/>
    </source>
</evidence>
<dbReference type="GO" id="GO:0016020">
    <property type="term" value="C:membrane"/>
    <property type="evidence" value="ECO:0007669"/>
    <property type="project" value="UniProtKB-SubCell"/>
</dbReference>
<dbReference type="InterPro" id="IPR027417">
    <property type="entry name" value="P-loop_NTPase"/>
</dbReference>
<evidence type="ECO:0000313" key="13">
    <source>
        <dbReference type="Proteomes" id="UP001178507"/>
    </source>
</evidence>
<keyword evidence="13" id="KW-1185">Reference proteome</keyword>
<evidence type="ECO:0000256" key="1">
    <source>
        <dbReference type="ARBA" id="ARBA00004141"/>
    </source>
</evidence>
<dbReference type="GO" id="GO:0140359">
    <property type="term" value="F:ABC-type transporter activity"/>
    <property type="evidence" value="ECO:0007669"/>
    <property type="project" value="InterPro"/>
</dbReference>
<dbReference type="SMART" id="SM00382">
    <property type="entry name" value="AAA"/>
    <property type="match status" value="1"/>
</dbReference>
<protein>
    <recommendedName>
        <fullName evidence="11">ABC transporter domain-containing protein</fullName>
    </recommendedName>
</protein>
<feature type="transmembrane region" description="Helical" evidence="9">
    <location>
        <begin position="837"/>
        <end position="860"/>
    </location>
</feature>
<dbReference type="EMBL" id="CAUJNA010001902">
    <property type="protein sequence ID" value="CAJ1389625.1"/>
    <property type="molecule type" value="Genomic_DNA"/>
</dbReference>
<keyword evidence="6 9" id="KW-1133">Transmembrane helix</keyword>
<dbReference type="FunFam" id="3.40.50.300:FF:000367">
    <property type="entry name" value="ABC transporter G family member 24"/>
    <property type="match status" value="1"/>
</dbReference>
<evidence type="ECO:0000256" key="8">
    <source>
        <dbReference type="SAM" id="MobiDB-lite"/>
    </source>
</evidence>
<dbReference type="PROSITE" id="PS50893">
    <property type="entry name" value="ABC_TRANSPORTER_2"/>
    <property type="match status" value="1"/>
</dbReference>
<comment type="caution">
    <text evidence="12">The sequence shown here is derived from an EMBL/GenBank/DDBJ whole genome shotgun (WGS) entry which is preliminary data.</text>
</comment>
<keyword evidence="7 9" id="KW-0472">Membrane</keyword>
<proteinExistence type="predicted"/>
<reference evidence="12" key="1">
    <citation type="submission" date="2023-08" db="EMBL/GenBank/DDBJ databases">
        <authorList>
            <person name="Chen Y."/>
            <person name="Shah S."/>
            <person name="Dougan E. K."/>
            <person name="Thang M."/>
            <person name="Chan C."/>
        </authorList>
    </citation>
    <scope>NUCLEOTIDE SEQUENCE</scope>
</reference>
<keyword evidence="10" id="KW-0732">Signal</keyword>
<dbReference type="GO" id="GO:0005524">
    <property type="term" value="F:ATP binding"/>
    <property type="evidence" value="ECO:0007669"/>
    <property type="project" value="UniProtKB-KW"/>
</dbReference>
<dbReference type="Pfam" id="PF19055">
    <property type="entry name" value="ABC2_membrane_7"/>
    <property type="match status" value="2"/>
</dbReference>
<feature type="transmembrane region" description="Helical" evidence="9">
    <location>
        <begin position="749"/>
        <end position="772"/>
    </location>
</feature>
<dbReference type="PANTHER" id="PTHR48041:SF91">
    <property type="entry name" value="ABC TRANSPORTER G FAMILY MEMBER 28"/>
    <property type="match status" value="1"/>
</dbReference>
<dbReference type="CDD" id="cd03213">
    <property type="entry name" value="ABCG_EPDR"/>
    <property type="match status" value="1"/>
</dbReference>
<feature type="transmembrane region" description="Helical" evidence="9">
    <location>
        <begin position="717"/>
        <end position="737"/>
    </location>
</feature>
<evidence type="ECO:0000256" key="10">
    <source>
        <dbReference type="SAM" id="SignalP"/>
    </source>
</evidence>
<dbReference type="InterPro" id="IPR003439">
    <property type="entry name" value="ABC_transporter-like_ATP-bd"/>
</dbReference>
<feature type="transmembrane region" description="Helical" evidence="9">
    <location>
        <begin position="685"/>
        <end position="711"/>
    </location>
</feature>
<accession>A0AA36IMV1</accession>
<dbReference type="PANTHER" id="PTHR48041">
    <property type="entry name" value="ABC TRANSPORTER G FAMILY MEMBER 28"/>
    <property type="match status" value="1"/>
</dbReference>
<name>A0AA36IMV1_9DINO</name>
<sequence length="869" mass="97562">MAFSSMGPAMAMGRRCALAWLLLACAAAQDGGLERHQDPKKERQSKVMIVVLLLASVLVICLCYAYQRFTKGRDQLAAVELKRLQETDSFLQKILSNASIQQLETHKFRGITRKLQTATLEFRDIKCTVKSDSGMAVVLDDLSGSFLAGHLSAIMGPSGSGKTTFIDVLTGKKHTDSKWTVTGDLLINGEKQSIEYLKPVIGFVPQDDTVHEGLTVRENITFSAMKRMPAGTKEHRIRKITDDVMQVLQLESKQNMIVGNRVTTGEGLSGGQRKRVNIGLEIAACPTILFLDEPTSGLDSNSSLVLVQQLKRLAKLGMTIVMIIHQPRYSLFTLLDDVVLLGTGGHLAYIGPTLRAKPYFERLGLIMPENENPADWMMDILCGEIDQQYSRIQKAELPAILFEWWRQNPHPGNEPLPSGLRHGETHNLEQQDRDCIKQHLKDHWAEVARGITELEEEHFAKVLKSCTGATPSEEVAGEIMRRVVNLDSGSASTYFDERAMYNARDAKGDPDTVRLKSFIRYMLAFRGISAPEIAAISTGDSETEQSSDEDRQDEGSGDSGEDEEGFFCRPRRRSNRYDDVDSDLIRTQAGFCTHLQCTLRQSMLTFWRTMEMKMLFLLVICFAAAFLAVFDRFIFESPTWMPTTFLNAQIALALLVSVYCLQVFSVDQPMYWREASHGLNRCAFLVGRALVDTLDWCLLMFFFVLVYYVIAQPLLTFIIYMWPFVLVAYVASGWGYAISCCLPTSMGAFISAILAFAMGGILGLPMQMGVFLNGGIMEILVDCISFTRWSVPMGFLASIEMNPPDPQFLPDTDKWQLTMYEDAYRGAHFQLDTKQSVWWTAVLVLILQGSLLRVVAYLGLRFTNRDRQI</sequence>
<keyword evidence="2" id="KW-0813">Transport</keyword>